<protein>
    <recommendedName>
        <fullName evidence="4">Glycosyltransferase RgtA/B/C/D-like domain-containing protein</fullName>
    </recommendedName>
</protein>
<accession>A0A0G0UBJ0</accession>
<evidence type="ECO:0000256" key="1">
    <source>
        <dbReference type="SAM" id="Phobius"/>
    </source>
</evidence>
<feature type="transmembrane region" description="Helical" evidence="1">
    <location>
        <begin position="69"/>
        <end position="88"/>
    </location>
</feature>
<name>A0A0G0UBJ0_9BACT</name>
<organism evidence="2 3">
    <name type="scientific">Candidatus Curtissbacteria bacterium GW2011_GWA1_41_11</name>
    <dbReference type="NCBI Taxonomy" id="1618409"/>
    <lineage>
        <taxon>Bacteria</taxon>
        <taxon>Candidatus Curtissiibacteriota</taxon>
    </lineage>
</organism>
<evidence type="ECO:0000313" key="3">
    <source>
        <dbReference type="Proteomes" id="UP000034854"/>
    </source>
</evidence>
<proteinExistence type="predicted"/>
<comment type="caution">
    <text evidence="2">The sequence shown here is derived from an EMBL/GenBank/DDBJ whole genome shotgun (WGS) entry which is preliminary data.</text>
</comment>
<gene>
    <name evidence="2" type="ORF">UU34_C0016G0004</name>
</gene>
<keyword evidence="1" id="KW-0472">Membrane</keyword>
<reference evidence="2 3" key="1">
    <citation type="journal article" date="2015" name="Nature">
        <title>rRNA introns, odd ribosomes, and small enigmatic genomes across a large radiation of phyla.</title>
        <authorList>
            <person name="Brown C.T."/>
            <person name="Hug L.A."/>
            <person name="Thomas B.C."/>
            <person name="Sharon I."/>
            <person name="Castelle C.J."/>
            <person name="Singh A."/>
            <person name="Wilkins M.J."/>
            <person name="Williams K.H."/>
            <person name="Banfield J.F."/>
        </authorList>
    </citation>
    <scope>NUCLEOTIDE SEQUENCE [LARGE SCALE GENOMIC DNA]</scope>
</reference>
<evidence type="ECO:0008006" key="4">
    <source>
        <dbReference type="Google" id="ProtNLM"/>
    </source>
</evidence>
<dbReference type="Proteomes" id="UP000034854">
    <property type="component" value="Unassembled WGS sequence"/>
</dbReference>
<feature type="transmembrane region" description="Helical" evidence="1">
    <location>
        <begin position="134"/>
        <end position="152"/>
    </location>
</feature>
<feature type="transmembrane region" description="Helical" evidence="1">
    <location>
        <begin position="193"/>
        <end position="213"/>
    </location>
</feature>
<keyword evidence="1" id="KW-0812">Transmembrane</keyword>
<feature type="transmembrane region" description="Helical" evidence="1">
    <location>
        <begin position="100"/>
        <end position="128"/>
    </location>
</feature>
<evidence type="ECO:0000313" key="2">
    <source>
        <dbReference type="EMBL" id="KKR86344.1"/>
    </source>
</evidence>
<dbReference type="EMBL" id="LCAG01000016">
    <property type="protein sequence ID" value="KKR86344.1"/>
    <property type="molecule type" value="Genomic_DNA"/>
</dbReference>
<feature type="transmembrane region" description="Helical" evidence="1">
    <location>
        <begin position="367"/>
        <end position="386"/>
    </location>
</feature>
<feature type="transmembrane region" description="Helical" evidence="1">
    <location>
        <begin position="164"/>
        <end position="187"/>
    </location>
</feature>
<feature type="transmembrane region" description="Helical" evidence="1">
    <location>
        <begin position="296"/>
        <end position="315"/>
    </location>
</feature>
<feature type="transmembrane region" description="Helical" evidence="1">
    <location>
        <begin position="346"/>
        <end position="361"/>
    </location>
</feature>
<keyword evidence="1" id="KW-1133">Transmembrane helix</keyword>
<dbReference type="AlphaFoldDB" id="A0A0G0UBJ0"/>
<feature type="transmembrane region" description="Helical" evidence="1">
    <location>
        <begin position="321"/>
        <end position="339"/>
    </location>
</feature>
<sequence length="514" mass="59112">MMKKWLFGIFLLALVLRIINLGDLPHGFFEEEVTNAYVGRFIFQNGKDLYGNIFPLLYFDKFHDYPPVLPMYISGLGTFLFGNTEFAARFPIALIGALTVFPVFGIATLLSLSGLFAAFLLAILPWHIVLSRTGAEGVIGLYVFVLGLLWVFQKRFRWAMVAFFLTYFLYPSFRILTPLTVLPLVFFLKPRKAFLFAGIAFILFTAAISATPWGRGRFEQTSIFKSQEIQGRVNYLNTYFSNDEGTDQVKMARAFHNKIIGYSREIAKQYMSYFSPTHLFYEAEGQPRYFNVPQQGLLYMTMGLLFFASLISVGSKKFMGYIVYLLIIAPIPAVLTIDFVPHAHRAILMILLLILIAAYGYKSLVQIRVVLIILLITELVFFWHQYSHHSASYQSRLRNDGDKELAKYIIEHDKEYERFIIPMFERLPVYYAYFSGNYNAALAGQFRNELKIDRIGKVEFFTDWCPTKYLKSEDLSPGALVVDNGDCPGVPGYQEIDTFVRRDGTRAYKLLIWK</sequence>